<dbReference type="RefSeq" id="WP_216321852.1">
    <property type="nucleotide sequence ID" value="NZ_JAHKRT010000003.1"/>
</dbReference>
<evidence type="ECO:0000256" key="1">
    <source>
        <dbReference type="SAM" id="Phobius"/>
    </source>
</evidence>
<evidence type="ECO:0000259" key="2">
    <source>
        <dbReference type="Pfam" id="PF09835"/>
    </source>
</evidence>
<feature type="transmembrane region" description="Helical" evidence="1">
    <location>
        <begin position="52"/>
        <end position="79"/>
    </location>
</feature>
<protein>
    <submittedName>
        <fullName evidence="3">DUF2062 domain-containing protein</fullName>
    </submittedName>
</protein>
<dbReference type="PANTHER" id="PTHR40547:SF1">
    <property type="entry name" value="SLL0298 PROTEIN"/>
    <property type="match status" value="1"/>
</dbReference>
<dbReference type="PANTHER" id="PTHR40547">
    <property type="entry name" value="SLL0298 PROTEIN"/>
    <property type="match status" value="1"/>
</dbReference>
<keyword evidence="1" id="KW-0472">Membrane</keyword>
<feature type="transmembrane region" description="Helical" evidence="1">
    <location>
        <begin position="146"/>
        <end position="173"/>
    </location>
</feature>
<dbReference type="Proteomes" id="UP000776276">
    <property type="component" value="Unassembled WGS sequence"/>
</dbReference>
<dbReference type="EMBL" id="JAHKRT010000003">
    <property type="protein sequence ID" value="MBU3077433.1"/>
    <property type="molecule type" value="Genomic_DNA"/>
</dbReference>
<name>A0ABS6BGK3_9SPHN</name>
<dbReference type="Pfam" id="PF09835">
    <property type="entry name" value="DUF2062"/>
    <property type="match status" value="1"/>
</dbReference>
<proteinExistence type="predicted"/>
<keyword evidence="1" id="KW-1133">Transmembrane helix</keyword>
<dbReference type="InterPro" id="IPR018639">
    <property type="entry name" value="DUF2062"/>
</dbReference>
<comment type="caution">
    <text evidence="3">The sequence shown here is derived from an EMBL/GenBank/DDBJ whole genome shotgun (WGS) entry which is preliminary data.</text>
</comment>
<feature type="domain" description="DUF2062" evidence="2">
    <location>
        <begin position="31"/>
        <end position="178"/>
    </location>
</feature>
<evidence type="ECO:0000313" key="3">
    <source>
        <dbReference type="EMBL" id="MBU3077433.1"/>
    </source>
</evidence>
<feature type="transmembrane region" description="Helical" evidence="1">
    <location>
        <begin position="100"/>
        <end position="126"/>
    </location>
</feature>
<evidence type="ECO:0000313" key="4">
    <source>
        <dbReference type="Proteomes" id="UP000776276"/>
    </source>
</evidence>
<accession>A0ABS6BGK3</accession>
<sequence length="187" mass="20148">MSERLGRLARWFSRHMPTRESFEQSRLIGPVAHLVLRPELWRFTRRSVPRGVALGTVVGIFVMIPGLQIVGAALACIPVRGNIPIAAGMTFLSNPGTTPFILATSLGVGNWLLGSNATMAAVWALYAGHAPLSAYGRWLLSEAAPALLTGLLLISLALGLIGYGLSALLWRLWTARKWGHRSNGGRG</sequence>
<keyword evidence="4" id="KW-1185">Reference proteome</keyword>
<reference evidence="3 4" key="1">
    <citation type="submission" date="2021-06" db="EMBL/GenBank/DDBJ databases">
        <title>Sphingomonas sp. XMGL2, whole genome shotgun sequencing project.</title>
        <authorList>
            <person name="Zhao G."/>
            <person name="Shen L."/>
        </authorList>
    </citation>
    <scope>NUCLEOTIDE SEQUENCE [LARGE SCALE GENOMIC DNA]</scope>
    <source>
        <strain evidence="3 4">XMGL2</strain>
    </source>
</reference>
<keyword evidence="1" id="KW-0812">Transmembrane</keyword>
<gene>
    <name evidence="3" type="ORF">KOF26_06080</name>
</gene>
<organism evidence="3 4">
    <name type="scientific">Sphingomonas quercus</name>
    <dbReference type="NCBI Taxonomy" id="2842451"/>
    <lineage>
        <taxon>Bacteria</taxon>
        <taxon>Pseudomonadati</taxon>
        <taxon>Pseudomonadota</taxon>
        <taxon>Alphaproteobacteria</taxon>
        <taxon>Sphingomonadales</taxon>
        <taxon>Sphingomonadaceae</taxon>
        <taxon>Sphingomonas</taxon>
    </lineage>
</organism>